<evidence type="ECO:0000313" key="3">
    <source>
        <dbReference type="Proteomes" id="UP001365128"/>
    </source>
</evidence>
<dbReference type="EMBL" id="JBBPDW010000013">
    <property type="protein sequence ID" value="KAK7547150.1"/>
    <property type="molecule type" value="Genomic_DNA"/>
</dbReference>
<protein>
    <submittedName>
        <fullName evidence="2">Uncharacterized protein</fullName>
    </submittedName>
</protein>
<comment type="caution">
    <text evidence="2">The sequence shown here is derived from an EMBL/GenBank/DDBJ whole genome shotgun (WGS) entry which is preliminary data.</text>
</comment>
<name>A0ABR1MHP2_9PEZI</name>
<keyword evidence="3" id="KW-1185">Reference proteome</keyword>
<organism evidence="2 3">
    <name type="scientific">Phyllosticta citricarpa</name>
    <dbReference type="NCBI Taxonomy" id="55181"/>
    <lineage>
        <taxon>Eukaryota</taxon>
        <taxon>Fungi</taxon>
        <taxon>Dikarya</taxon>
        <taxon>Ascomycota</taxon>
        <taxon>Pezizomycotina</taxon>
        <taxon>Dothideomycetes</taxon>
        <taxon>Dothideomycetes incertae sedis</taxon>
        <taxon>Botryosphaeriales</taxon>
        <taxon>Phyllostictaceae</taxon>
        <taxon>Phyllosticta</taxon>
    </lineage>
</organism>
<reference evidence="2 3" key="1">
    <citation type="submission" date="2024-04" db="EMBL/GenBank/DDBJ databases">
        <title>Phyllosticta paracitricarpa is synonymous to the EU quarantine fungus P. citricarpa based on phylogenomic analyses.</title>
        <authorList>
            <consortium name="Lawrence Berkeley National Laboratory"/>
            <person name="Van Ingen-Buijs V.A."/>
            <person name="Van Westerhoven A.C."/>
            <person name="Haridas S."/>
            <person name="Skiadas P."/>
            <person name="Martin F."/>
            <person name="Groenewald J.Z."/>
            <person name="Crous P.W."/>
            <person name="Seidl M.F."/>
        </authorList>
    </citation>
    <scope>NUCLEOTIDE SEQUENCE [LARGE SCALE GENOMIC DNA]</scope>
    <source>
        <strain evidence="2 3">CBS 122670</strain>
    </source>
</reference>
<evidence type="ECO:0000313" key="2">
    <source>
        <dbReference type="EMBL" id="KAK7547150.1"/>
    </source>
</evidence>
<accession>A0ABR1MHP2</accession>
<feature type="region of interest" description="Disordered" evidence="1">
    <location>
        <begin position="12"/>
        <end position="35"/>
    </location>
</feature>
<evidence type="ECO:0000256" key="1">
    <source>
        <dbReference type="SAM" id="MobiDB-lite"/>
    </source>
</evidence>
<dbReference type="Proteomes" id="UP001365128">
    <property type="component" value="Unassembled WGS sequence"/>
</dbReference>
<sequence>MGSGTKGLALLGLAWPGAQPKPGPRSREHRIPSLNDAGPQARLAAAGARPTCPSFRNRLGEPDPKLPIYACSWRVLKMSRRWRGMRDCSPVVSTGHAFRHWGRNRGGDLSARFPTLVSENGVVRLEVVAFGRLNLDAVADIRLDGSDGRSETFAIVVSRVGGRCRRMREFPWATAPQSAVKQVYDEARRRVRRCTVEWVSPLDPEPTEG</sequence>
<gene>
    <name evidence="2" type="ORF">IWX46DRAFT_656398</name>
</gene>
<proteinExistence type="predicted"/>